<keyword evidence="2" id="KW-1185">Reference proteome</keyword>
<evidence type="ECO:0000313" key="2">
    <source>
        <dbReference type="Proteomes" id="UP000023435"/>
    </source>
</evidence>
<accession>A0A108U4H5</accession>
<evidence type="ECO:0008006" key="3">
    <source>
        <dbReference type="Google" id="ProtNLM"/>
    </source>
</evidence>
<sequence>MGWAKNYIARLQAGETVAFRPTGGSMTGKIESGQLCTVAPVDTATLRVGDIVLCRVDSNDYLHLVKAINAGEFQIGNNRGFINGWIAASEIFGKCVRIEP</sequence>
<dbReference type="EMBL" id="JAJA02000002">
    <property type="protein sequence ID" value="KWS02409.1"/>
    <property type="molecule type" value="Genomic_DNA"/>
</dbReference>
<dbReference type="OrthoDB" id="8448202at2"/>
<proteinExistence type="predicted"/>
<gene>
    <name evidence="1" type="ORF">AZ78_5076</name>
</gene>
<evidence type="ECO:0000313" key="1">
    <source>
        <dbReference type="EMBL" id="KWS02409.1"/>
    </source>
</evidence>
<dbReference type="InterPro" id="IPR036286">
    <property type="entry name" value="LexA/Signal_pep-like_sf"/>
</dbReference>
<protein>
    <recommendedName>
        <fullName evidence="3">Peptidase S24/S26A/S26B/S26C domain-containing protein</fullName>
    </recommendedName>
</protein>
<reference evidence="1 2" key="1">
    <citation type="journal article" date="2014" name="Genome Announc.">
        <title>Draft Genome Sequence of Lysobacter capsici AZ78, a Bacterium Antagonistic to Plant-Pathogenic Oomycetes.</title>
        <authorList>
            <person name="Puopolo G."/>
            <person name="Sonego P."/>
            <person name="Engelen K."/>
            <person name="Pertot I."/>
        </authorList>
    </citation>
    <scope>NUCLEOTIDE SEQUENCE [LARGE SCALE GENOMIC DNA]</scope>
    <source>
        <strain evidence="1 2">AZ78</strain>
    </source>
</reference>
<dbReference type="Proteomes" id="UP000023435">
    <property type="component" value="Unassembled WGS sequence"/>
</dbReference>
<name>A0A108U4H5_9GAMM</name>
<organism evidence="1 2">
    <name type="scientific">Lysobacter capsici AZ78</name>
    <dbReference type="NCBI Taxonomy" id="1444315"/>
    <lineage>
        <taxon>Bacteria</taxon>
        <taxon>Pseudomonadati</taxon>
        <taxon>Pseudomonadota</taxon>
        <taxon>Gammaproteobacteria</taxon>
        <taxon>Lysobacterales</taxon>
        <taxon>Lysobacteraceae</taxon>
        <taxon>Lysobacter</taxon>
    </lineage>
</organism>
<dbReference type="RefSeq" id="WP_036108487.1">
    <property type="nucleotide sequence ID" value="NZ_JAJA02000002.1"/>
</dbReference>
<dbReference type="SUPFAM" id="SSF51306">
    <property type="entry name" value="LexA/Signal peptidase"/>
    <property type="match status" value="1"/>
</dbReference>
<dbReference type="AlphaFoldDB" id="A0A108U4H5"/>
<comment type="caution">
    <text evidence="1">The sequence shown here is derived from an EMBL/GenBank/DDBJ whole genome shotgun (WGS) entry which is preliminary data.</text>
</comment>